<dbReference type="KEGG" id="maga:Mag101_09875"/>
<dbReference type="RefSeq" id="WP_077404156.1">
    <property type="nucleotide sequence ID" value="NZ_CP019650.1"/>
</dbReference>
<evidence type="ECO:0000313" key="2">
    <source>
        <dbReference type="Proteomes" id="UP000188219"/>
    </source>
</evidence>
<proteinExistence type="predicted"/>
<evidence type="ECO:0008006" key="3">
    <source>
        <dbReference type="Google" id="ProtNLM"/>
    </source>
</evidence>
<gene>
    <name evidence="1" type="ORF">Mag101_09875</name>
</gene>
<dbReference type="AlphaFoldDB" id="A0A1Q2M6L0"/>
<reference evidence="1" key="1">
    <citation type="submission" date="2017-02" db="EMBL/GenBank/DDBJ databases">
        <title>Genome of Microbulbifer agarilyticus GP101.</title>
        <authorList>
            <person name="Jung J."/>
            <person name="Bae S.S."/>
            <person name="Baek K."/>
        </authorList>
    </citation>
    <scope>NUCLEOTIDE SEQUENCE [LARGE SCALE GENOMIC DNA]</scope>
    <source>
        <strain evidence="1">GP101</strain>
    </source>
</reference>
<accession>A0A1Q2M6L0</accession>
<protein>
    <recommendedName>
        <fullName evidence="3">Red chlorophyll catabolite reductase</fullName>
    </recommendedName>
</protein>
<dbReference type="eggNOG" id="ENOG5031H5E">
    <property type="taxonomic scope" value="Bacteria"/>
</dbReference>
<dbReference type="EMBL" id="CP019650">
    <property type="protein sequence ID" value="AQQ67917.1"/>
    <property type="molecule type" value="Genomic_DNA"/>
</dbReference>
<dbReference type="Gene3D" id="3.40.1500.20">
    <property type="match status" value="1"/>
</dbReference>
<dbReference type="Proteomes" id="UP000188219">
    <property type="component" value="Chromosome"/>
</dbReference>
<organism evidence="1 2">
    <name type="scientific">Microbulbifer agarilyticus</name>
    <dbReference type="NCBI Taxonomy" id="260552"/>
    <lineage>
        <taxon>Bacteria</taxon>
        <taxon>Pseudomonadati</taxon>
        <taxon>Pseudomonadota</taxon>
        <taxon>Gammaproteobacteria</taxon>
        <taxon>Cellvibrionales</taxon>
        <taxon>Microbulbiferaceae</taxon>
        <taxon>Microbulbifer</taxon>
    </lineage>
</organism>
<dbReference type="STRING" id="260552.Mag101_09875"/>
<dbReference type="OrthoDB" id="3285699at2"/>
<name>A0A1Q2M6L0_9GAMM</name>
<keyword evidence="2" id="KW-1185">Reference proteome</keyword>
<evidence type="ECO:0000313" key="1">
    <source>
        <dbReference type="EMBL" id="AQQ67917.1"/>
    </source>
</evidence>
<sequence length="248" mass="27048">MSATSLPESLANKTRDRLIETLGLKEVYGADSGPYLTLESHMPMAQGKVGEVRLYEGGPLQKMVTCALVVPQIGLDSHMLFAFTPGESAVPHYTLDSVGAGEHCAFHLDLVPRLDLGANLAYMDEVYTPLTEICTATRSMEGMSAAHLDIRQLAIMSPWMLVQRATKEAFAKIDGAVDAYLDHWFAVLEKGVSEKALEAVDSAALAERDRRNREIVFDPDVDKVWNQITGLIGAESSEALRGLLKAVD</sequence>